<feature type="domain" description="Septum formation-related" evidence="2">
    <location>
        <begin position="74"/>
        <end position="153"/>
    </location>
</feature>
<organism evidence="3 4">
    <name type="scientific">Psychrobacter pasteurii</name>
    <dbReference type="NCBI Taxonomy" id="1945520"/>
    <lineage>
        <taxon>Bacteria</taxon>
        <taxon>Pseudomonadati</taxon>
        <taxon>Pseudomonadota</taxon>
        <taxon>Gammaproteobacteria</taxon>
        <taxon>Moraxellales</taxon>
        <taxon>Moraxellaceae</taxon>
        <taxon>Psychrobacter</taxon>
    </lineage>
</organism>
<gene>
    <name evidence="3" type="ORF">A1019T_00503</name>
</gene>
<proteinExistence type="predicted"/>
<reference evidence="4" key="1">
    <citation type="submission" date="2017-02" db="EMBL/GenBank/DDBJ databases">
        <authorList>
            <person name="Mornico D."/>
        </authorList>
    </citation>
    <scope>NUCLEOTIDE SEQUENCE [LARGE SCALE GENOMIC DNA]</scope>
</reference>
<dbReference type="Proteomes" id="UP000188169">
    <property type="component" value="Unassembled WGS sequence"/>
</dbReference>
<dbReference type="PROSITE" id="PS51257">
    <property type="entry name" value="PROKAR_LIPOPROTEIN"/>
    <property type="match status" value="1"/>
</dbReference>
<feature type="signal peptide" evidence="1">
    <location>
        <begin position="1"/>
        <end position="32"/>
    </location>
</feature>
<evidence type="ECO:0000259" key="2">
    <source>
        <dbReference type="Pfam" id="PF13845"/>
    </source>
</evidence>
<dbReference type="EMBL" id="FUGD01000049">
    <property type="protein sequence ID" value="SJM36542.1"/>
    <property type="molecule type" value="Genomic_DNA"/>
</dbReference>
<keyword evidence="4" id="KW-1185">Reference proteome</keyword>
<dbReference type="STRING" id="1945520.A1019T_00503"/>
<protein>
    <recommendedName>
        <fullName evidence="2">Septum formation-related domain-containing protein</fullName>
    </recommendedName>
</protein>
<sequence>MIKFNTDRRKLSVPAVVSTLMMAILTSGCSNAEDNTQPISQGFEDAFVGMCFNDANPEDTQIDEGSNAAITHLALESVSCKAPHDNEVYYIHSLPEKSEAKLDTDAFFEEMLDVCEDEFEDYIGKSYKDSFYEMSVLFPTRESWKLGHKQAICYAFHPEADKLSFELKGIDE</sequence>
<dbReference type="InterPro" id="IPR026004">
    <property type="entry name" value="Septum_form"/>
</dbReference>
<accession>A0A1R4EDI4</accession>
<dbReference type="RefSeq" id="WP_244152347.1">
    <property type="nucleotide sequence ID" value="NZ_FUGD01000049.1"/>
</dbReference>
<evidence type="ECO:0000256" key="1">
    <source>
        <dbReference type="SAM" id="SignalP"/>
    </source>
</evidence>
<keyword evidence="1" id="KW-0732">Signal</keyword>
<dbReference type="AlphaFoldDB" id="A0A1R4EDI4"/>
<dbReference type="Pfam" id="PF13845">
    <property type="entry name" value="Septum_form"/>
    <property type="match status" value="1"/>
</dbReference>
<feature type="chain" id="PRO_5012164450" description="Septum formation-related domain-containing protein" evidence="1">
    <location>
        <begin position="33"/>
        <end position="172"/>
    </location>
</feature>
<name>A0A1R4EDI4_9GAMM</name>
<evidence type="ECO:0000313" key="3">
    <source>
        <dbReference type="EMBL" id="SJM36542.1"/>
    </source>
</evidence>
<evidence type="ECO:0000313" key="4">
    <source>
        <dbReference type="Proteomes" id="UP000188169"/>
    </source>
</evidence>